<comment type="caution">
    <text evidence="11">The sequence shown here is derived from an EMBL/GenBank/DDBJ whole genome shotgun (WGS) entry which is preliminary data.</text>
</comment>
<evidence type="ECO:0000256" key="7">
    <source>
        <dbReference type="PROSITE-ProRule" id="PRU01330"/>
    </source>
</evidence>
<dbReference type="RefSeq" id="WP_309798605.1">
    <property type="nucleotide sequence ID" value="NZ_JAVDPW010000009.1"/>
</dbReference>
<dbReference type="Gene3D" id="3.10.20.70">
    <property type="entry name" value="Glutamine synthetase, N-terminal domain"/>
    <property type="match status" value="1"/>
</dbReference>
<evidence type="ECO:0000259" key="10">
    <source>
        <dbReference type="PROSITE" id="PS51987"/>
    </source>
</evidence>
<keyword evidence="12" id="KW-1185">Reference proteome</keyword>
<dbReference type="Pfam" id="PF00120">
    <property type="entry name" value="Gln-synt_C"/>
    <property type="match status" value="1"/>
</dbReference>
<evidence type="ECO:0000259" key="9">
    <source>
        <dbReference type="PROSITE" id="PS51986"/>
    </source>
</evidence>
<keyword evidence="5" id="KW-0067">ATP-binding</keyword>
<name>A0ABU1JV26_9PROT</name>
<dbReference type="InterPro" id="IPR008147">
    <property type="entry name" value="Gln_synt_N"/>
</dbReference>
<evidence type="ECO:0000256" key="1">
    <source>
        <dbReference type="ARBA" id="ARBA00001946"/>
    </source>
</evidence>
<sequence length="456" mass="49419">MPDATSKTSAADPAQECLDFLARHRDIRFVDILLTDACGVQRGKRIPVGELERIWRSGRFMPGSIISLDITGADVEETGLVWEDGDADRSARPIPGTLVPVPWKAEPSAQVLLTLFELDGSPSAYDPRQVLARVVSRLAADGLHPVVAVELEFYLFDGSWRETGRPIPPRGSSTGKQAYGIADLDELGDFLADLYASCAVQGLPADTAISEYAPGQVEINLKHRPDALRAADDAIMYKRVVRAVARRHGMEATFMAKPYAGESGNGTHLHISLADGEGNNRFAAEGGDDLLRHAIGGMGATIRDGMLVFAPNANSYRRFQTLSYAPLAPTWGVNNRTVALRVPIGPPAAKHVEHRVAGADANPYLALAAALAGMHRGILDQRDPGPPVTGNGYGTPASDIPPNWLDSIRDFRASALMRDYLGDAFVDAFAKIKLAEYRRFNAQVPPLDFDWYVKVV</sequence>
<evidence type="ECO:0000256" key="3">
    <source>
        <dbReference type="ARBA" id="ARBA00022598"/>
    </source>
</evidence>
<comment type="cofactor">
    <cofactor evidence="1">
        <name>Mg(2+)</name>
        <dbReference type="ChEBI" id="CHEBI:18420"/>
    </cofactor>
</comment>
<evidence type="ECO:0000313" key="12">
    <source>
        <dbReference type="Proteomes" id="UP001262410"/>
    </source>
</evidence>
<evidence type="ECO:0000313" key="11">
    <source>
        <dbReference type="EMBL" id="MDR6292476.1"/>
    </source>
</evidence>
<proteinExistence type="inferred from homology"/>
<dbReference type="EMBL" id="JAVDPW010000009">
    <property type="protein sequence ID" value="MDR6292476.1"/>
    <property type="molecule type" value="Genomic_DNA"/>
</dbReference>
<keyword evidence="4" id="KW-0547">Nucleotide-binding</keyword>
<feature type="domain" description="GS beta-grasp" evidence="9">
    <location>
        <begin position="25"/>
        <end position="120"/>
    </location>
</feature>
<reference evidence="11 12" key="1">
    <citation type="submission" date="2023-07" db="EMBL/GenBank/DDBJ databases">
        <title>Sorghum-associated microbial communities from plants grown in Nebraska, USA.</title>
        <authorList>
            <person name="Schachtman D."/>
        </authorList>
    </citation>
    <scope>NUCLEOTIDE SEQUENCE [LARGE SCALE GENOMIC DNA]</scope>
    <source>
        <strain evidence="11 12">584</strain>
    </source>
</reference>
<dbReference type="PROSITE" id="PS51987">
    <property type="entry name" value="GS_CATALYTIC"/>
    <property type="match status" value="1"/>
</dbReference>
<evidence type="ECO:0000256" key="5">
    <source>
        <dbReference type="ARBA" id="ARBA00022840"/>
    </source>
</evidence>
<evidence type="ECO:0000256" key="4">
    <source>
        <dbReference type="ARBA" id="ARBA00022741"/>
    </source>
</evidence>
<dbReference type="PROSITE" id="PS51986">
    <property type="entry name" value="GS_BETA_GRASP"/>
    <property type="match status" value="1"/>
</dbReference>
<dbReference type="SUPFAM" id="SSF55931">
    <property type="entry name" value="Glutamine synthetase/guanido kinase"/>
    <property type="match status" value="1"/>
</dbReference>
<accession>A0ABU1JV26</accession>
<protein>
    <submittedName>
        <fullName evidence="11">Glutamine synthetase</fullName>
        <ecNumber evidence="11">6.3.1.2</ecNumber>
    </submittedName>
</protein>
<gene>
    <name evidence="11" type="ORF">E9232_005016</name>
</gene>
<evidence type="ECO:0000256" key="6">
    <source>
        <dbReference type="ARBA" id="ARBA00023231"/>
    </source>
</evidence>
<feature type="domain" description="GS catalytic" evidence="10">
    <location>
        <begin position="127"/>
        <end position="456"/>
    </location>
</feature>
<dbReference type="InterPro" id="IPR014746">
    <property type="entry name" value="Gln_synth/guanido_kin_cat_dom"/>
</dbReference>
<dbReference type="GO" id="GO:0004356">
    <property type="term" value="F:glutamine synthetase activity"/>
    <property type="evidence" value="ECO:0007669"/>
    <property type="project" value="UniProtKB-EC"/>
</dbReference>
<comment type="similarity">
    <text evidence="7 8">Belongs to the glutamine synthetase family.</text>
</comment>
<dbReference type="PANTHER" id="PTHR43785:SF12">
    <property type="entry name" value="TYPE-1 GLUTAMINE SYNTHETASE 2"/>
    <property type="match status" value="1"/>
</dbReference>
<evidence type="ECO:0000256" key="2">
    <source>
        <dbReference type="ARBA" id="ARBA00003117"/>
    </source>
</evidence>
<dbReference type="PANTHER" id="PTHR43785">
    <property type="entry name" value="GAMMA-GLUTAMYLPUTRESCINE SYNTHETASE"/>
    <property type="match status" value="1"/>
</dbReference>
<comment type="function">
    <text evidence="2">Catalyzes the ATP-dependent biosynthesis of glutamine from glutamate and ammonia.</text>
</comment>
<keyword evidence="6" id="KW-0535">Nitrogen fixation</keyword>
<dbReference type="SMART" id="SM01230">
    <property type="entry name" value="Gln-synt_C"/>
    <property type="match status" value="1"/>
</dbReference>
<dbReference type="Gene3D" id="3.30.590.10">
    <property type="entry name" value="Glutamine synthetase/guanido kinase, catalytic domain"/>
    <property type="match status" value="1"/>
</dbReference>
<dbReference type="SUPFAM" id="SSF54368">
    <property type="entry name" value="Glutamine synthetase, N-terminal domain"/>
    <property type="match status" value="1"/>
</dbReference>
<dbReference type="EC" id="6.3.1.2" evidence="11"/>
<keyword evidence="3 11" id="KW-0436">Ligase</keyword>
<dbReference type="InterPro" id="IPR008146">
    <property type="entry name" value="Gln_synth_cat_dom"/>
</dbReference>
<evidence type="ECO:0000256" key="8">
    <source>
        <dbReference type="RuleBase" id="RU000384"/>
    </source>
</evidence>
<dbReference type="Proteomes" id="UP001262410">
    <property type="component" value="Unassembled WGS sequence"/>
</dbReference>
<organism evidence="11 12">
    <name type="scientific">Inquilinus ginsengisoli</name>
    <dbReference type="NCBI Taxonomy" id="363840"/>
    <lineage>
        <taxon>Bacteria</taxon>
        <taxon>Pseudomonadati</taxon>
        <taxon>Pseudomonadota</taxon>
        <taxon>Alphaproteobacteria</taxon>
        <taxon>Rhodospirillales</taxon>
        <taxon>Rhodospirillaceae</taxon>
        <taxon>Inquilinus</taxon>
    </lineage>
</organism>
<dbReference type="InterPro" id="IPR036651">
    <property type="entry name" value="Gln_synt_N_sf"/>
</dbReference>